<feature type="active site" description="Proton acceptor" evidence="4">
    <location>
        <position position="369"/>
    </location>
</feature>
<accession>A0A369CLI5</accession>
<keyword evidence="5" id="KW-1133">Transmembrane helix</keyword>
<evidence type="ECO:0000313" key="7">
    <source>
        <dbReference type="EMBL" id="RCX33287.1"/>
    </source>
</evidence>
<keyword evidence="3 4" id="KW-0620">Polyamine biosynthesis</keyword>
<feature type="transmembrane region" description="Helical" evidence="5">
    <location>
        <begin position="111"/>
        <end position="137"/>
    </location>
</feature>
<dbReference type="PANTHER" id="PTHR43317:SF1">
    <property type="entry name" value="THERMOSPERMINE SYNTHASE ACAULIS5"/>
    <property type="match status" value="1"/>
</dbReference>
<dbReference type="NCBIfam" id="NF037959">
    <property type="entry name" value="MFS_SpdSyn"/>
    <property type="match status" value="1"/>
</dbReference>
<dbReference type="Gene3D" id="3.40.50.150">
    <property type="entry name" value="Vaccinia Virus protein VP39"/>
    <property type="match status" value="1"/>
</dbReference>
<keyword evidence="2 4" id="KW-0808">Transferase</keyword>
<dbReference type="EMBL" id="QPJY01000001">
    <property type="protein sequence ID" value="RCX33287.1"/>
    <property type="molecule type" value="Genomic_DNA"/>
</dbReference>
<feature type="transmembrane region" description="Helical" evidence="5">
    <location>
        <begin position="201"/>
        <end position="218"/>
    </location>
</feature>
<feature type="transmembrane region" description="Helical" evidence="5">
    <location>
        <begin position="73"/>
        <end position="99"/>
    </location>
</feature>
<dbReference type="PROSITE" id="PS51006">
    <property type="entry name" value="PABS_2"/>
    <property type="match status" value="1"/>
</dbReference>
<dbReference type="CDD" id="cd02440">
    <property type="entry name" value="AdoMet_MTases"/>
    <property type="match status" value="1"/>
</dbReference>
<evidence type="ECO:0000256" key="3">
    <source>
        <dbReference type="ARBA" id="ARBA00023115"/>
    </source>
</evidence>
<dbReference type="Pfam" id="PF01564">
    <property type="entry name" value="Spermine_synth"/>
    <property type="match status" value="1"/>
</dbReference>
<evidence type="ECO:0000256" key="4">
    <source>
        <dbReference type="PROSITE-ProRule" id="PRU00354"/>
    </source>
</evidence>
<dbReference type="Proteomes" id="UP000252707">
    <property type="component" value="Unassembled WGS sequence"/>
</dbReference>
<feature type="domain" description="PABS" evidence="6">
    <location>
        <begin position="318"/>
        <end position="449"/>
    </location>
</feature>
<comment type="caution">
    <text evidence="7">The sequence shown here is derived from an EMBL/GenBank/DDBJ whole genome shotgun (WGS) entry which is preliminary data.</text>
</comment>
<evidence type="ECO:0000256" key="2">
    <source>
        <dbReference type="ARBA" id="ARBA00022679"/>
    </source>
</evidence>
<feature type="transmembrane region" description="Helical" evidence="5">
    <location>
        <begin position="176"/>
        <end position="194"/>
    </location>
</feature>
<proteinExistence type="inferred from homology"/>
<dbReference type="AlphaFoldDB" id="A0A369CLI5"/>
<feature type="transmembrane region" description="Helical" evidence="5">
    <location>
        <begin position="40"/>
        <end position="61"/>
    </location>
</feature>
<reference evidence="7 8" key="1">
    <citation type="submission" date="2018-07" db="EMBL/GenBank/DDBJ databases">
        <title>Genomic Encyclopedia of Type Strains, Phase IV (KMG-IV): sequencing the most valuable type-strain genomes for metagenomic binning, comparative biology and taxonomic classification.</title>
        <authorList>
            <person name="Goeker M."/>
        </authorList>
    </citation>
    <scope>NUCLEOTIDE SEQUENCE [LARGE SCALE GENOMIC DNA]</scope>
    <source>
        <strain evidence="7 8">DSM 26407</strain>
    </source>
</reference>
<comment type="similarity">
    <text evidence="1">Belongs to the spermidine/spermine synthase family.</text>
</comment>
<sequence>MSDRARVAGYAATIFLSSAFLLMLEIAAGRLIAPYVGVSLYTWTSIIGVILAGLSLGNWAGGVWADRGAGPRAAGATLIVGALACLAILWLLTLVAPVLQASGLSLLSASFLLVLSLFFLPAMLLGVVTPLLTTLALRLDTRTGHIVGLMHALAALGSILGTFVTGYWLVQYLGTRNIILATAAGLFLLALPLLRGARLPAAAAALLGALLLGAATLSRDGFADPCDRESPYFCLRVVDSSAEAPFGEARSLILDHLVHGTNHRQQPGLLLAPYVQLMDELVLEHYRGDPPAGLRFFFAGGGAYTQPRAVGALYRAPEVTVAELDPVVTEVAEGALFVDPSALEVHHADARVVLARLPEERRFDVIVTDVFHDISIPYHLVTREFARQVRGHLAPGGLYTLNIVDRFPDPLLVKSLVKTLGAVFPRVDVWLDRVPEAPTRMTYVVVAGERDDWPDTLRARRGLPRSWLRVTAPLLATGTPLAALPLLTDDYVPVDRLVQSLYFTGLGL</sequence>
<keyword evidence="5" id="KW-0812">Transmembrane</keyword>
<gene>
    <name evidence="7" type="ORF">DFQ59_101588</name>
</gene>
<name>A0A369CLI5_9GAMM</name>
<evidence type="ECO:0000259" key="6">
    <source>
        <dbReference type="PROSITE" id="PS51006"/>
    </source>
</evidence>
<dbReference type="SUPFAM" id="SSF53335">
    <property type="entry name" value="S-adenosyl-L-methionine-dependent methyltransferases"/>
    <property type="match status" value="1"/>
</dbReference>
<keyword evidence="8" id="KW-1185">Reference proteome</keyword>
<feature type="transmembrane region" description="Helical" evidence="5">
    <location>
        <begin position="149"/>
        <end position="170"/>
    </location>
</feature>
<protein>
    <submittedName>
        <fullName evidence="7">Spermidine synthase</fullName>
    </submittedName>
</protein>
<evidence type="ECO:0000313" key="8">
    <source>
        <dbReference type="Proteomes" id="UP000252707"/>
    </source>
</evidence>
<dbReference type="PANTHER" id="PTHR43317">
    <property type="entry name" value="THERMOSPERMINE SYNTHASE ACAULIS5"/>
    <property type="match status" value="1"/>
</dbReference>
<dbReference type="GO" id="GO:0006596">
    <property type="term" value="P:polyamine biosynthetic process"/>
    <property type="evidence" value="ECO:0007669"/>
    <property type="project" value="UniProtKB-UniRule"/>
</dbReference>
<dbReference type="GO" id="GO:0010487">
    <property type="term" value="F:thermospermine synthase activity"/>
    <property type="evidence" value="ECO:0007669"/>
    <property type="project" value="TreeGrafter"/>
</dbReference>
<keyword evidence="5" id="KW-0472">Membrane</keyword>
<dbReference type="InterPro" id="IPR030374">
    <property type="entry name" value="PABS"/>
</dbReference>
<dbReference type="RefSeq" id="WP_114278145.1">
    <property type="nucleotide sequence ID" value="NZ_QPJY01000001.1"/>
</dbReference>
<dbReference type="InterPro" id="IPR029063">
    <property type="entry name" value="SAM-dependent_MTases_sf"/>
</dbReference>
<evidence type="ECO:0000256" key="5">
    <source>
        <dbReference type="SAM" id="Phobius"/>
    </source>
</evidence>
<feature type="transmembrane region" description="Helical" evidence="5">
    <location>
        <begin position="7"/>
        <end position="28"/>
    </location>
</feature>
<organism evidence="7 8">
    <name type="scientific">Thioalbus denitrificans</name>
    <dbReference type="NCBI Taxonomy" id="547122"/>
    <lineage>
        <taxon>Bacteria</taxon>
        <taxon>Pseudomonadati</taxon>
        <taxon>Pseudomonadota</taxon>
        <taxon>Gammaproteobacteria</taxon>
        <taxon>Chromatiales</taxon>
        <taxon>Ectothiorhodospiraceae</taxon>
        <taxon>Thioalbus</taxon>
    </lineage>
</organism>
<evidence type="ECO:0000256" key="1">
    <source>
        <dbReference type="ARBA" id="ARBA00007867"/>
    </source>
</evidence>